<evidence type="ECO:0000313" key="3">
    <source>
        <dbReference type="Proteomes" id="UP000076532"/>
    </source>
</evidence>
<evidence type="ECO:0000313" key="2">
    <source>
        <dbReference type="EMBL" id="KZP31891.1"/>
    </source>
</evidence>
<reference evidence="1 3" key="1">
    <citation type="journal article" date="2016" name="Mol. Biol. Evol.">
        <title>Comparative Genomics of Early-Diverging Mushroom-Forming Fungi Provides Insights into the Origins of Lignocellulose Decay Capabilities.</title>
        <authorList>
            <person name="Nagy L.G."/>
            <person name="Riley R."/>
            <person name="Tritt A."/>
            <person name="Adam C."/>
            <person name="Daum C."/>
            <person name="Floudas D."/>
            <person name="Sun H."/>
            <person name="Yadav J.S."/>
            <person name="Pangilinan J."/>
            <person name="Larsson K.H."/>
            <person name="Matsuura K."/>
            <person name="Barry K."/>
            <person name="Labutti K."/>
            <person name="Kuo R."/>
            <person name="Ohm R.A."/>
            <person name="Bhattacharya S.S."/>
            <person name="Shirouzu T."/>
            <person name="Yoshinaga Y."/>
            <person name="Martin F.M."/>
            <person name="Grigoriev I.V."/>
            <person name="Hibbett D.S."/>
        </authorList>
    </citation>
    <scope>NUCLEOTIDE SEQUENCE [LARGE SCALE GENOMIC DNA]</scope>
    <source>
        <strain evidence="1 3">CBS 109695</strain>
    </source>
</reference>
<protein>
    <submittedName>
        <fullName evidence="1">Uncharacterized protein</fullName>
    </submittedName>
</protein>
<evidence type="ECO:0000313" key="1">
    <source>
        <dbReference type="EMBL" id="KZP06274.1"/>
    </source>
</evidence>
<proteinExistence type="predicted"/>
<accession>A0A167WML1</accession>
<keyword evidence="3" id="KW-1185">Reference proteome</keyword>
<sequence length="81" mass="8919">MWSIAVSVPVPSVRASSHIQDVGTHEASTVHEAGWQWVLELWSPGCCYNCCQTAVADEAPKSLLNKEPTERIKQVTNLLLT</sequence>
<dbReference type="EMBL" id="KV417796">
    <property type="protein sequence ID" value="KZP06274.1"/>
    <property type="molecule type" value="Genomic_DNA"/>
</dbReference>
<dbReference type="EMBL" id="KV417487">
    <property type="protein sequence ID" value="KZP31891.1"/>
    <property type="molecule type" value="Genomic_DNA"/>
</dbReference>
<organism evidence="1 3">
    <name type="scientific">Athelia psychrophila</name>
    <dbReference type="NCBI Taxonomy" id="1759441"/>
    <lineage>
        <taxon>Eukaryota</taxon>
        <taxon>Fungi</taxon>
        <taxon>Dikarya</taxon>
        <taxon>Basidiomycota</taxon>
        <taxon>Agaricomycotina</taxon>
        <taxon>Agaricomycetes</taxon>
        <taxon>Agaricomycetidae</taxon>
        <taxon>Atheliales</taxon>
        <taxon>Atheliaceae</taxon>
        <taxon>Athelia</taxon>
    </lineage>
</organism>
<gene>
    <name evidence="1" type="ORF">FIBSPDRAFT_324720</name>
    <name evidence="2" type="ORF">FIBSPDRAFT_548067</name>
</gene>
<dbReference type="AlphaFoldDB" id="A0A167WML1"/>
<name>A0A167WML1_9AGAM</name>
<dbReference type="Proteomes" id="UP000076532">
    <property type="component" value="Unassembled WGS sequence"/>
</dbReference>